<dbReference type="OrthoDB" id="9803459at2"/>
<keyword evidence="3" id="KW-1185">Reference proteome</keyword>
<name>A7ICR2_XANP2</name>
<dbReference type="EMBL" id="CP000781">
    <property type="protein sequence ID" value="ABS65805.1"/>
    <property type="molecule type" value="Genomic_DNA"/>
</dbReference>
<dbReference type="GO" id="GO:0016787">
    <property type="term" value="F:hydrolase activity"/>
    <property type="evidence" value="ECO:0007669"/>
    <property type="project" value="InterPro"/>
</dbReference>
<dbReference type="InterPro" id="IPR050742">
    <property type="entry name" value="Helicase_Restrict-Modif_Enz"/>
</dbReference>
<dbReference type="GO" id="GO:0005829">
    <property type="term" value="C:cytosol"/>
    <property type="evidence" value="ECO:0007669"/>
    <property type="project" value="TreeGrafter"/>
</dbReference>
<dbReference type="eggNOG" id="COG1061">
    <property type="taxonomic scope" value="Bacteria"/>
</dbReference>
<dbReference type="InterPro" id="IPR027417">
    <property type="entry name" value="P-loop_NTPase"/>
</dbReference>
<organism evidence="2 3">
    <name type="scientific">Xanthobacter autotrophicus (strain ATCC BAA-1158 / Py2)</name>
    <dbReference type="NCBI Taxonomy" id="78245"/>
    <lineage>
        <taxon>Bacteria</taxon>
        <taxon>Pseudomonadati</taxon>
        <taxon>Pseudomonadota</taxon>
        <taxon>Alphaproteobacteria</taxon>
        <taxon>Hyphomicrobiales</taxon>
        <taxon>Xanthobacteraceae</taxon>
        <taxon>Xanthobacter</taxon>
    </lineage>
</organism>
<evidence type="ECO:0000259" key="1">
    <source>
        <dbReference type="Pfam" id="PF04851"/>
    </source>
</evidence>
<dbReference type="KEGG" id="xau:Xaut_0549"/>
<dbReference type="Gene3D" id="3.40.50.300">
    <property type="entry name" value="P-loop containing nucleotide triphosphate hydrolases"/>
    <property type="match status" value="2"/>
</dbReference>
<dbReference type="GO" id="GO:0005524">
    <property type="term" value="F:ATP binding"/>
    <property type="evidence" value="ECO:0007669"/>
    <property type="project" value="InterPro"/>
</dbReference>
<dbReference type="InterPro" id="IPR006935">
    <property type="entry name" value="Helicase/UvrB_N"/>
</dbReference>
<dbReference type="Pfam" id="PF04851">
    <property type="entry name" value="ResIII"/>
    <property type="match status" value="1"/>
</dbReference>
<sequence>MALHPDFPTDPYAVLLPDVRWYPGDEMLGGMGYEMLLPPLVYKVRKAVAAWRASGYEGASPTTAALLNHWFRDEHMMPQADGTVRPFQWYFAQREAVESAIWLYEIERARDPYALMKFDSSGRVSKGMFAEDWTRYVLKLATGAGKTKVMSLLMTWCYFHKLYEPDSDLSTNFLLIAPNIIVLDRLRTDFDGARIFYEDPLLPDNGYEGQNWQDDFQMTVHIQDEIGLVAPQGNLFLTNIHRVYESGSAPAFEDQNATDYFLGKKPVGKATDSQVDLGMIVREVPDLVVLNDEAHHLHDAQSAWFKSIEDISLRLRQKGTQLSAQFDLSATPKHNNGAIFVQTVSDYPLVEAIRQGVVKTPVLPDGPSRAKLQEKKSAQFTEQYEDYLHLGYLEWKKVYDELLPTGKKSVLFVMTDDTRNCDEVAEYLESRYPELKGGVLVIHTKRNGEISEASSGKSKEELDKLREASKSIDDPASPYKAIVSVMVLREGWDVQNVVSIVGLRPYTSAARILPEQTLGRGLRRMFRGEDVQEKVSVIGTDAFMDFVEGIKVEGVELEYQPMGERTGPKSPVVIEVDQDNKAKDIDKLDIDLPLLAPRIQREYKNLADLDVAALGHKRVAYRLFTEEEQREIVFRDMNTDQQSHVTAMDTAFTPNYQNMIGFFARSIMRDLRLVGGFDVLFGKIKAFVESYLFDRAVDLDDLNTLRNLSEIEATRTLVETIKGAVNALTVQDTGTTEVRGSIRLAKTRPFLVKEQPFLVPKKSIFNKVVGDSHFELEFAAFLDGCPDIVSFVKNSQSTSFRIEYQNADGSIANYIPDFIVKQTDSDVWIVETKGREDLDDPLKWDRLQQWCADATAHDEAGRTFSPLFVRQEDWEQYKPARFHDAIAAHR</sequence>
<evidence type="ECO:0000313" key="2">
    <source>
        <dbReference type="EMBL" id="ABS65805.1"/>
    </source>
</evidence>
<dbReference type="PANTHER" id="PTHR47396">
    <property type="entry name" value="TYPE I RESTRICTION ENZYME ECOKI R PROTEIN"/>
    <property type="match status" value="1"/>
</dbReference>
<protein>
    <submittedName>
        <fullName evidence="2">Type III restriction protein res subunit</fullName>
    </submittedName>
</protein>
<gene>
    <name evidence="2" type="ordered locus">Xaut_0549</name>
</gene>
<accession>A7ICR2</accession>
<evidence type="ECO:0000313" key="3">
    <source>
        <dbReference type="Proteomes" id="UP000002417"/>
    </source>
</evidence>
<dbReference type="SUPFAM" id="SSF52540">
    <property type="entry name" value="P-loop containing nucleoside triphosphate hydrolases"/>
    <property type="match status" value="1"/>
</dbReference>
<feature type="domain" description="Helicase/UvrB N-terminal" evidence="1">
    <location>
        <begin position="92"/>
        <end position="333"/>
    </location>
</feature>
<dbReference type="PANTHER" id="PTHR47396:SF1">
    <property type="entry name" value="ATP-DEPENDENT HELICASE IRC3-RELATED"/>
    <property type="match status" value="1"/>
</dbReference>
<dbReference type="GO" id="GO:0003677">
    <property type="term" value="F:DNA binding"/>
    <property type="evidence" value="ECO:0007669"/>
    <property type="project" value="InterPro"/>
</dbReference>
<proteinExistence type="predicted"/>
<dbReference type="HOGENOM" id="CLU_008785_0_0_5"/>
<dbReference type="AlphaFoldDB" id="A7ICR2"/>
<dbReference type="STRING" id="78245.Xaut_0549"/>
<dbReference type="PhylomeDB" id="A7ICR2"/>
<dbReference type="Proteomes" id="UP000002417">
    <property type="component" value="Chromosome"/>
</dbReference>
<reference evidence="2 3" key="1">
    <citation type="submission" date="2007-07" db="EMBL/GenBank/DDBJ databases">
        <title>Complete sequence of chromosome of Xanthobacter autotrophicus Py2.</title>
        <authorList>
            <consortium name="US DOE Joint Genome Institute"/>
            <person name="Copeland A."/>
            <person name="Lucas S."/>
            <person name="Lapidus A."/>
            <person name="Barry K."/>
            <person name="Glavina del Rio T."/>
            <person name="Hammon N."/>
            <person name="Israni S."/>
            <person name="Dalin E."/>
            <person name="Tice H."/>
            <person name="Pitluck S."/>
            <person name="Sims D."/>
            <person name="Brettin T."/>
            <person name="Bruce D."/>
            <person name="Detter J.C."/>
            <person name="Han C."/>
            <person name="Tapia R."/>
            <person name="Brainard J."/>
            <person name="Schmutz J."/>
            <person name="Larimer F."/>
            <person name="Land M."/>
            <person name="Hauser L."/>
            <person name="Kyrpides N."/>
            <person name="Kim E."/>
            <person name="Ensigns S.A."/>
            <person name="Richardson P."/>
        </authorList>
    </citation>
    <scope>NUCLEOTIDE SEQUENCE [LARGE SCALE GENOMIC DNA]</scope>
    <source>
        <strain evidence="3">ATCC BAA-1158 / Py2</strain>
    </source>
</reference>
<dbReference type="REBASE" id="15775">
    <property type="entry name" value="XauORF547P"/>
</dbReference>